<accession>A0A2K2DK17</accession>
<feature type="region of interest" description="Disordered" evidence="1">
    <location>
        <begin position="52"/>
        <end position="111"/>
    </location>
</feature>
<dbReference type="EMBL" id="CM000880">
    <property type="protein sequence ID" value="PNT74623.1"/>
    <property type="molecule type" value="Genomic_DNA"/>
</dbReference>
<name>A0A2K2DK17_BRADI</name>
<feature type="compositionally biased region" description="Basic and acidic residues" evidence="1">
    <location>
        <begin position="60"/>
        <end position="70"/>
    </location>
</feature>
<proteinExistence type="predicted"/>
<evidence type="ECO:0000313" key="4">
    <source>
        <dbReference type="Proteomes" id="UP000008810"/>
    </source>
</evidence>
<dbReference type="Proteomes" id="UP000008810">
    <property type="component" value="Chromosome 1"/>
</dbReference>
<dbReference type="EnsemblPlants" id="PNT74623">
    <property type="protein sequence ID" value="PNT74623"/>
    <property type="gene ID" value="BRADI_1g18975v3"/>
</dbReference>
<evidence type="ECO:0000256" key="1">
    <source>
        <dbReference type="SAM" id="MobiDB-lite"/>
    </source>
</evidence>
<dbReference type="EnsemblPlants" id="PNT74625">
    <property type="protein sequence ID" value="PNT74625"/>
    <property type="gene ID" value="BRADI_1g18975v3"/>
</dbReference>
<organism evidence="2">
    <name type="scientific">Brachypodium distachyon</name>
    <name type="common">Purple false brome</name>
    <name type="synonym">Trachynia distachya</name>
    <dbReference type="NCBI Taxonomy" id="15368"/>
    <lineage>
        <taxon>Eukaryota</taxon>
        <taxon>Viridiplantae</taxon>
        <taxon>Streptophyta</taxon>
        <taxon>Embryophyta</taxon>
        <taxon>Tracheophyta</taxon>
        <taxon>Spermatophyta</taxon>
        <taxon>Magnoliopsida</taxon>
        <taxon>Liliopsida</taxon>
        <taxon>Poales</taxon>
        <taxon>Poaceae</taxon>
        <taxon>BOP clade</taxon>
        <taxon>Pooideae</taxon>
        <taxon>Stipodae</taxon>
        <taxon>Brachypodieae</taxon>
        <taxon>Brachypodium</taxon>
    </lineage>
</organism>
<sequence length="234" mass="25547">MLFLTWPISKLLGAQTRWSSFSQNLTVDSCFFSFGEPTVVISTTFPLSLQTATRSSLSETRQDSGRRREASPSALGSPPPLSSPPPQTSTGIRPPHSGSPTRPSRLDRRLPPEVDSASIVLTMASVTYYLDGNVVKAIIPPKNKVLDVTKLIDDLNQHSLNSNARELLECSVCLTATDPPLHQCSSGRGGVYLSASLPKSYSFFCSCSGQVPYFDGTDYTSWMHSMKVHLKAIY</sequence>
<dbReference type="EMBL" id="CM000880">
    <property type="protein sequence ID" value="PNT74625.1"/>
    <property type="molecule type" value="Genomic_DNA"/>
</dbReference>
<reference evidence="2 3" key="1">
    <citation type="journal article" date="2010" name="Nature">
        <title>Genome sequencing and analysis of the model grass Brachypodium distachyon.</title>
        <authorList>
            <consortium name="International Brachypodium Initiative"/>
        </authorList>
    </citation>
    <scope>NUCLEOTIDE SEQUENCE [LARGE SCALE GENOMIC DNA]</scope>
    <source>
        <strain evidence="2 3">Bd21</strain>
    </source>
</reference>
<reference evidence="3" key="3">
    <citation type="submission" date="2018-08" db="UniProtKB">
        <authorList>
            <consortium name="EnsemblPlants"/>
        </authorList>
    </citation>
    <scope>IDENTIFICATION</scope>
    <source>
        <strain evidence="3">cv. Bd21</strain>
    </source>
</reference>
<dbReference type="ExpressionAtlas" id="A0A2K2DK17">
    <property type="expression patterns" value="baseline"/>
</dbReference>
<dbReference type="AlphaFoldDB" id="A0A2K2DK17"/>
<dbReference type="Gramene" id="PNT74625">
    <property type="protein sequence ID" value="PNT74625"/>
    <property type="gene ID" value="BRADI_1g18975v3"/>
</dbReference>
<feature type="compositionally biased region" description="Pro residues" evidence="1">
    <location>
        <begin position="77"/>
        <end position="87"/>
    </location>
</feature>
<dbReference type="InParanoid" id="A0A2K2DK17"/>
<keyword evidence="4" id="KW-1185">Reference proteome</keyword>
<protein>
    <submittedName>
        <fullName evidence="2 3">Uncharacterized protein</fullName>
    </submittedName>
</protein>
<evidence type="ECO:0000313" key="2">
    <source>
        <dbReference type="EMBL" id="PNT74623.1"/>
    </source>
</evidence>
<evidence type="ECO:0000313" key="3">
    <source>
        <dbReference type="EnsemblPlants" id="PNT74623"/>
    </source>
</evidence>
<gene>
    <name evidence="2" type="ORF">BRADI_1g18975v3</name>
</gene>
<reference evidence="2" key="2">
    <citation type="submission" date="2017-06" db="EMBL/GenBank/DDBJ databases">
        <title>WGS assembly of Brachypodium distachyon.</title>
        <authorList>
            <consortium name="The International Brachypodium Initiative"/>
            <person name="Lucas S."/>
            <person name="Harmon-Smith M."/>
            <person name="Lail K."/>
            <person name="Tice H."/>
            <person name="Grimwood J."/>
            <person name="Bruce D."/>
            <person name="Barry K."/>
            <person name="Shu S."/>
            <person name="Lindquist E."/>
            <person name="Wang M."/>
            <person name="Pitluck S."/>
            <person name="Vogel J.P."/>
            <person name="Garvin D.F."/>
            <person name="Mockler T.C."/>
            <person name="Schmutz J."/>
            <person name="Rokhsar D."/>
            <person name="Bevan M.W."/>
        </authorList>
    </citation>
    <scope>NUCLEOTIDE SEQUENCE</scope>
    <source>
        <strain evidence="2">Bd21</strain>
    </source>
</reference>
<dbReference type="Gramene" id="PNT74623">
    <property type="protein sequence ID" value="PNT74623"/>
    <property type="gene ID" value="BRADI_1g18975v3"/>
</dbReference>